<dbReference type="InterPro" id="IPR027417">
    <property type="entry name" value="P-loop_NTPase"/>
</dbReference>
<dbReference type="Gene3D" id="3.40.50.300">
    <property type="entry name" value="P-loop containing nucleotide triphosphate hydrolases"/>
    <property type="match status" value="1"/>
</dbReference>
<protein>
    <recommendedName>
        <fullName evidence="4">Zeta toxin domain-containing protein</fullName>
    </recommendedName>
</protein>
<feature type="domain" description="Zeta toxin" evidence="4">
    <location>
        <begin position="127"/>
        <end position="289"/>
    </location>
</feature>
<gene>
    <name evidence="5" type="ORF">PGLA1383_LOCUS10638</name>
</gene>
<sequence>MSDSSRGDAQCGMWRKQGSSPSNLDKPIPRRRCEDNLSRSRSPGSASSSGHARDRCPSSRRRGGCSPRRSSRSPPPRKVKLVSVHRSHRRDYSRTSSPAQSPLQRLRPTRSPRPQTCERSGQHESSSASSQLPRALFLMGLPGAGKSTVKRHRLQPGDLDVEPDKYKCRHRRYSEDMSEETDEEVHRWSVRYAVSVFEDAVRDPRTRGIIFDSSGSNASWLKRRIELARDEGFMTQLLWVDVPKEVAVLRNRNRGSERDMTGQFCPEKILLDKADVLEKSFEELSRTVDFAERLPNWSESSGELEAALEDLYLYPAPRIRPPVLRPGGPNYGKGPDGARTPSPTPHSRRILRIGPWKRSDSVTRNKNRRLSWMDRTFKGNREQFVSEHVLGSRNVLLERNRFPYQLPPGIEHWTIWNRIPMDHEELCNYVEGWLDAREPHNVVSWNYDDNLGRKTIDVWHVHVYFQGKGGLPPRLTCPSSSKRRYCSADNSDSSEKWGCQRGLSTATTKAPSSPSRSKSKVSASAGSL</sequence>
<dbReference type="GO" id="GO:0016301">
    <property type="term" value="F:kinase activity"/>
    <property type="evidence" value="ECO:0007669"/>
    <property type="project" value="InterPro"/>
</dbReference>
<feature type="compositionally biased region" description="Polar residues" evidence="3">
    <location>
        <begin position="94"/>
        <end position="103"/>
    </location>
</feature>
<accession>A0A813DTG7</accession>
<dbReference type="SUPFAM" id="SSF52540">
    <property type="entry name" value="P-loop containing nucleoside triphosphate hydrolases"/>
    <property type="match status" value="1"/>
</dbReference>
<dbReference type="InterPro" id="IPR010488">
    <property type="entry name" value="Zeta_toxin_domain"/>
</dbReference>
<name>A0A813DTG7_POLGL</name>
<feature type="region of interest" description="Disordered" evidence="3">
    <location>
        <begin position="486"/>
        <end position="528"/>
    </location>
</feature>
<reference evidence="5" key="1">
    <citation type="submission" date="2021-02" db="EMBL/GenBank/DDBJ databases">
        <authorList>
            <person name="Dougan E. K."/>
            <person name="Rhodes N."/>
            <person name="Thang M."/>
            <person name="Chan C."/>
        </authorList>
    </citation>
    <scope>NUCLEOTIDE SEQUENCE</scope>
</reference>
<organism evidence="5 6">
    <name type="scientific">Polarella glacialis</name>
    <name type="common">Dinoflagellate</name>
    <dbReference type="NCBI Taxonomy" id="89957"/>
    <lineage>
        <taxon>Eukaryota</taxon>
        <taxon>Sar</taxon>
        <taxon>Alveolata</taxon>
        <taxon>Dinophyceae</taxon>
        <taxon>Suessiales</taxon>
        <taxon>Suessiaceae</taxon>
        <taxon>Polarella</taxon>
    </lineage>
</organism>
<feature type="compositionally biased region" description="Low complexity" evidence="3">
    <location>
        <begin position="39"/>
        <end position="50"/>
    </location>
</feature>
<dbReference type="OMA" id="YLYPAPR"/>
<proteinExistence type="predicted"/>
<evidence type="ECO:0000256" key="3">
    <source>
        <dbReference type="SAM" id="MobiDB-lite"/>
    </source>
</evidence>
<feature type="compositionally biased region" description="Basic residues" evidence="3">
    <location>
        <begin position="58"/>
        <end position="91"/>
    </location>
</feature>
<dbReference type="AlphaFoldDB" id="A0A813DTG7"/>
<evidence type="ECO:0000259" key="4">
    <source>
        <dbReference type="Pfam" id="PF06414"/>
    </source>
</evidence>
<dbReference type="GO" id="GO:0005524">
    <property type="term" value="F:ATP binding"/>
    <property type="evidence" value="ECO:0007669"/>
    <property type="project" value="UniProtKB-KW"/>
</dbReference>
<keyword evidence="2" id="KW-0067">ATP-binding</keyword>
<dbReference type="Pfam" id="PF06414">
    <property type="entry name" value="Zeta_toxin"/>
    <property type="match status" value="1"/>
</dbReference>
<keyword evidence="1" id="KW-0547">Nucleotide-binding</keyword>
<dbReference type="OrthoDB" id="498286at2759"/>
<feature type="region of interest" description="Disordered" evidence="3">
    <location>
        <begin position="323"/>
        <end position="347"/>
    </location>
</feature>
<evidence type="ECO:0000256" key="2">
    <source>
        <dbReference type="ARBA" id="ARBA00022840"/>
    </source>
</evidence>
<evidence type="ECO:0000256" key="1">
    <source>
        <dbReference type="ARBA" id="ARBA00022741"/>
    </source>
</evidence>
<evidence type="ECO:0000313" key="5">
    <source>
        <dbReference type="EMBL" id="CAE8591980.1"/>
    </source>
</evidence>
<comment type="caution">
    <text evidence="5">The sequence shown here is derived from an EMBL/GenBank/DDBJ whole genome shotgun (WGS) entry which is preliminary data.</text>
</comment>
<evidence type="ECO:0000313" key="6">
    <source>
        <dbReference type="Proteomes" id="UP000654075"/>
    </source>
</evidence>
<dbReference type="Proteomes" id="UP000654075">
    <property type="component" value="Unassembled WGS sequence"/>
</dbReference>
<dbReference type="EMBL" id="CAJNNV010005368">
    <property type="protein sequence ID" value="CAE8591980.1"/>
    <property type="molecule type" value="Genomic_DNA"/>
</dbReference>
<feature type="compositionally biased region" description="Basic and acidic residues" evidence="3">
    <location>
        <begin position="27"/>
        <end position="38"/>
    </location>
</feature>
<keyword evidence="6" id="KW-1185">Reference proteome</keyword>
<feature type="region of interest" description="Disordered" evidence="3">
    <location>
        <begin position="1"/>
        <end position="131"/>
    </location>
</feature>
<feature type="compositionally biased region" description="Low complexity" evidence="3">
    <location>
        <begin position="504"/>
        <end position="528"/>
    </location>
</feature>